<dbReference type="NCBIfam" id="TIGR02532">
    <property type="entry name" value="IV_pilin_GFxxxE"/>
    <property type="match status" value="1"/>
</dbReference>
<dbReference type="InterPro" id="IPR012902">
    <property type="entry name" value="N_methyl_site"/>
</dbReference>
<dbReference type="AlphaFoldDB" id="A0A518B2C5"/>
<evidence type="ECO:0000313" key="3">
    <source>
        <dbReference type="EMBL" id="QDU61141.1"/>
    </source>
</evidence>
<evidence type="ECO:0000313" key="4">
    <source>
        <dbReference type="Proteomes" id="UP000317093"/>
    </source>
</evidence>
<keyword evidence="4" id="KW-1185">Reference proteome</keyword>
<keyword evidence="1" id="KW-0472">Membrane</keyword>
<dbReference type="Pfam" id="PF07596">
    <property type="entry name" value="SBP_bac_10"/>
    <property type="match status" value="1"/>
</dbReference>
<keyword evidence="1" id="KW-0812">Transmembrane</keyword>
<keyword evidence="1" id="KW-1133">Transmembrane helix</keyword>
<proteinExistence type="predicted"/>
<dbReference type="EMBL" id="CP036279">
    <property type="protein sequence ID" value="QDU61141.1"/>
    <property type="molecule type" value="Genomic_DNA"/>
</dbReference>
<dbReference type="KEGG" id="knv:Pan216_19950"/>
<feature type="transmembrane region" description="Helical" evidence="1">
    <location>
        <begin position="12"/>
        <end position="33"/>
    </location>
</feature>
<feature type="domain" description="DUF1559" evidence="2">
    <location>
        <begin position="34"/>
        <end position="300"/>
    </location>
</feature>
<gene>
    <name evidence="3" type="ORF">Pan216_19950</name>
</gene>
<protein>
    <recommendedName>
        <fullName evidence="2">DUF1559 domain-containing protein</fullName>
    </recommendedName>
</protein>
<sequence>MLQRLHRHAFTLVELLVVIAIIGILVSLLLPAVQGAREAARRSHCQNNLRQFGIAMHNYHDAVGQLPPGVRSWIGDPDPFTPTGWFHDFSWALMIAPYLDQPTWADHFNYERSASNDQNVTARKMMINVGIFACPKDAMRPFDWASLRWSRVRANYVVNFGNTNYGQTDKAGVQFGGAPFSYRGSKSFGKISDGLAKTLLMSECVTSTGTGWDGPIAETQIALGGCHFTSWLAPNSQVPDDVARQCPTPANLNGLPGCNNIGGGAQLPNQVFAARSKHAGNGVQVTLCDGSTRFISQSIAHDVWQALSTSNGGEIVDGVR</sequence>
<dbReference type="Pfam" id="PF07963">
    <property type="entry name" value="N_methyl"/>
    <property type="match status" value="1"/>
</dbReference>
<reference evidence="3 4" key="1">
    <citation type="submission" date="2019-02" db="EMBL/GenBank/DDBJ databases">
        <title>Deep-cultivation of Planctomycetes and their phenomic and genomic characterization uncovers novel biology.</title>
        <authorList>
            <person name="Wiegand S."/>
            <person name="Jogler M."/>
            <person name="Boedeker C."/>
            <person name="Pinto D."/>
            <person name="Vollmers J."/>
            <person name="Rivas-Marin E."/>
            <person name="Kohn T."/>
            <person name="Peeters S.H."/>
            <person name="Heuer A."/>
            <person name="Rast P."/>
            <person name="Oberbeckmann S."/>
            <person name="Bunk B."/>
            <person name="Jeske O."/>
            <person name="Meyerdierks A."/>
            <person name="Storesund J.E."/>
            <person name="Kallscheuer N."/>
            <person name="Luecker S."/>
            <person name="Lage O.M."/>
            <person name="Pohl T."/>
            <person name="Merkel B.J."/>
            <person name="Hornburger P."/>
            <person name="Mueller R.-W."/>
            <person name="Bruemmer F."/>
            <person name="Labrenz M."/>
            <person name="Spormann A.M."/>
            <person name="Op den Camp H."/>
            <person name="Overmann J."/>
            <person name="Amann R."/>
            <person name="Jetten M.S.M."/>
            <person name="Mascher T."/>
            <person name="Medema M.H."/>
            <person name="Devos D.P."/>
            <person name="Kaster A.-K."/>
            <person name="Ovreas L."/>
            <person name="Rohde M."/>
            <person name="Galperin M.Y."/>
            <person name="Jogler C."/>
        </authorList>
    </citation>
    <scope>NUCLEOTIDE SEQUENCE [LARGE SCALE GENOMIC DNA]</scope>
    <source>
        <strain evidence="3 4">Pan216</strain>
    </source>
</reference>
<evidence type="ECO:0000259" key="2">
    <source>
        <dbReference type="Pfam" id="PF07596"/>
    </source>
</evidence>
<dbReference type="Proteomes" id="UP000317093">
    <property type="component" value="Chromosome"/>
</dbReference>
<dbReference type="InterPro" id="IPR045584">
    <property type="entry name" value="Pilin-like"/>
</dbReference>
<dbReference type="Gene3D" id="3.30.700.10">
    <property type="entry name" value="Glycoprotein, Type 4 Pilin"/>
    <property type="match status" value="1"/>
</dbReference>
<organism evidence="3 4">
    <name type="scientific">Kolteria novifilia</name>
    <dbReference type="NCBI Taxonomy" id="2527975"/>
    <lineage>
        <taxon>Bacteria</taxon>
        <taxon>Pseudomonadati</taxon>
        <taxon>Planctomycetota</taxon>
        <taxon>Planctomycetia</taxon>
        <taxon>Kolteriales</taxon>
        <taxon>Kolteriaceae</taxon>
        <taxon>Kolteria</taxon>
    </lineage>
</organism>
<dbReference type="InterPro" id="IPR011453">
    <property type="entry name" value="DUF1559"/>
</dbReference>
<name>A0A518B2C5_9BACT</name>
<evidence type="ECO:0000256" key="1">
    <source>
        <dbReference type="SAM" id="Phobius"/>
    </source>
</evidence>
<dbReference type="OrthoDB" id="286902at2"/>
<dbReference type="PANTHER" id="PTHR30093">
    <property type="entry name" value="GENERAL SECRETION PATHWAY PROTEIN G"/>
    <property type="match status" value="1"/>
</dbReference>
<dbReference type="SUPFAM" id="SSF54523">
    <property type="entry name" value="Pili subunits"/>
    <property type="match status" value="1"/>
</dbReference>
<accession>A0A518B2C5</accession>
<dbReference type="RefSeq" id="WP_145257773.1">
    <property type="nucleotide sequence ID" value="NZ_CP036279.1"/>
</dbReference>
<dbReference type="PANTHER" id="PTHR30093:SF2">
    <property type="entry name" value="TYPE II SECRETION SYSTEM PROTEIN H"/>
    <property type="match status" value="1"/>
</dbReference>